<dbReference type="Proteomes" id="UP000326757">
    <property type="component" value="Unassembled WGS sequence"/>
</dbReference>
<sequence>MATNSRLEVWYSDKLKLSAASGYNRNRLQQKRFFRPSVWRLYTLAQSFDSTLAMHNKSALRGYTNPARFQASTGLAAFLT</sequence>
<organism evidence="1 2">
    <name type="scientific">Monilinia laxa</name>
    <name type="common">Brown rot fungus</name>
    <name type="synonym">Sclerotinia laxa</name>
    <dbReference type="NCBI Taxonomy" id="61186"/>
    <lineage>
        <taxon>Eukaryota</taxon>
        <taxon>Fungi</taxon>
        <taxon>Dikarya</taxon>
        <taxon>Ascomycota</taxon>
        <taxon>Pezizomycotina</taxon>
        <taxon>Leotiomycetes</taxon>
        <taxon>Helotiales</taxon>
        <taxon>Sclerotiniaceae</taxon>
        <taxon>Monilinia</taxon>
    </lineage>
</organism>
<evidence type="ECO:0000313" key="2">
    <source>
        <dbReference type="Proteomes" id="UP000326757"/>
    </source>
</evidence>
<accession>A0A5N6JX35</accession>
<comment type="caution">
    <text evidence="1">The sequence shown here is derived from an EMBL/GenBank/DDBJ whole genome shotgun (WGS) entry which is preliminary data.</text>
</comment>
<reference evidence="1 2" key="1">
    <citation type="submission" date="2019-06" db="EMBL/GenBank/DDBJ databases">
        <title>Genome Sequence of the Brown Rot Fungal Pathogen Monilinia laxa.</title>
        <authorList>
            <person name="De Miccolis Angelini R.M."/>
            <person name="Landi L."/>
            <person name="Abate D."/>
            <person name="Pollastro S."/>
            <person name="Romanazzi G."/>
            <person name="Faretra F."/>
        </authorList>
    </citation>
    <scope>NUCLEOTIDE SEQUENCE [LARGE SCALE GENOMIC DNA]</scope>
    <source>
        <strain evidence="1 2">Mlax316</strain>
    </source>
</reference>
<dbReference type="EMBL" id="VIGI01000011">
    <property type="protein sequence ID" value="KAB8293706.1"/>
    <property type="molecule type" value="Genomic_DNA"/>
</dbReference>
<dbReference type="AlphaFoldDB" id="A0A5N6JX35"/>
<name>A0A5N6JX35_MONLA</name>
<protein>
    <submittedName>
        <fullName evidence="1">Uncharacterized protein</fullName>
    </submittedName>
</protein>
<gene>
    <name evidence="1" type="ORF">EYC80_009192</name>
</gene>
<proteinExistence type="predicted"/>
<keyword evidence="2" id="KW-1185">Reference proteome</keyword>
<evidence type="ECO:0000313" key="1">
    <source>
        <dbReference type="EMBL" id="KAB8293706.1"/>
    </source>
</evidence>